<proteinExistence type="predicted"/>
<organism evidence="1">
    <name type="scientific">Timema shepardi</name>
    <name type="common">Walking stick</name>
    <dbReference type="NCBI Taxonomy" id="629360"/>
    <lineage>
        <taxon>Eukaryota</taxon>
        <taxon>Metazoa</taxon>
        <taxon>Ecdysozoa</taxon>
        <taxon>Arthropoda</taxon>
        <taxon>Hexapoda</taxon>
        <taxon>Insecta</taxon>
        <taxon>Pterygota</taxon>
        <taxon>Neoptera</taxon>
        <taxon>Polyneoptera</taxon>
        <taxon>Phasmatodea</taxon>
        <taxon>Timematodea</taxon>
        <taxon>Timematoidea</taxon>
        <taxon>Timematidae</taxon>
        <taxon>Timema</taxon>
    </lineage>
</organism>
<gene>
    <name evidence="1" type="ORF">TSIB3V08_LOCUS8191</name>
</gene>
<dbReference type="EMBL" id="OC004129">
    <property type="protein sequence ID" value="CAD7264129.1"/>
    <property type="molecule type" value="Genomic_DNA"/>
</dbReference>
<accession>A0A7R9B2A8</accession>
<sequence length="202" mass="23076">MEYKCPNTGYIGLRMNNHRFDTNRNGPDKPVLIHEKPPPVQPTEIRTSISPSSAVKLNTTSALANYATEADFHRKTRMFHLAAKRLPLRHALSPTPDTSWPPALVLEFYDVDIPPMANVCWHYYMSKIIDLLDTHRVLQPVQDIRICTYYTNELKMRKVELNKSVIAFVRSSHGWDSSPIDLPSAHESDALDHEATEADLRN</sequence>
<name>A0A7R9B2A8_TIMSH</name>
<dbReference type="AlphaFoldDB" id="A0A7R9B2A8"/>
<evidence type="ECO:0000313" key="1">
    <source>
        <dbReference type="EMBL" id="CAD7264129.1"/>
    </source>
</evidence>
<protein>
    <submittedName>
        <fullName evidence="1">Uncharacterized protein</fullName>
    </submittedName>
</protein>
<reference evidence="1" key="1">
    <citation type="submission" date="2020-11" db="EMBL/GenBank/DDBJ databases">
        <authorList>
            <person name="Tran Van P."/>
        </authorList>
    </citation>
    <scope>NUCLEOTIDE SEQUENCE</scope>
</reference>